<gene>
    <name evidence="2" type="ORF">EGYM00163_LOCUS21311</name>
</gene>
<reference evidence="2" key="1">
    <citation type="submission" date="2021-01" db="EMBL/GenBank/DDBJ databases">
        <authorList>
            <person name="Corre E."/>
            <person name="Pelletier E."/>
            <person name="Niang G."/>
            <person name="Scheremetjew M."/>
            <person name="Finn R."/>
            <person name="Kale V."/>
            <person name="Holt S."/>
            <person name="Cochrane G."/>
            <person name="Meng A."/>
            <person name="Brown T."/>
            <person name="Cohen L."/>
        </authorList>
    </citation>
    <scope>NUCLEOTIDE SEQUENCE</scope>
    <source>
        <strain evidence="2">CCMP1594</strain>
    </source>
</reference>
<evidence type="ECO:0000313" key="2">
    <source>
        <dbReference type="EMBL" id="CAE0810177.1"/>
    </source>
</evidence>
<dbReference type="EMBL" id="HBJA01060250">
    <property type="protein sequence ID" value="CAE0810177.1"/>
    <property type="molecule type" value="Transcribed_RNA"/>
</dbReference>
<name>A0A7S4FRM4_9EUGL</name>
<proteinExistence type="predicted"/>
<protein>
    <submittedName>
        <fullName evidence="2">Uncharacterized protein</fullName>
    </submittedName>
</protein>
<evidence type="ECO:0000256" key="1">
    <source>
        <dbReference type="SAM" id="MobiDB-lite"/>
    </source>
</evidence>
<dbReference type="AlphaFoldDB" id="A0A7S4FRM4"/>
<sequence length="106" mass="11694">MGLCYAVRWDAIAFKAQPNPHTQGKCSVPFSVSHPNSYTTDGAPLHQQKELLDCVVHLWYSTHGAPGGHWCIIHMDAAHVTSSPQISVRATKRTQRGNRGTEDTVE</sequence>
<feature type="region of interest" description="Disordered" evidence="1">
    <location>
        <begin position="82"/>
        <end position="106"/>
    </location>
</feature>
<accession>A0A7S4FRM4</accession>
<organism evidence="2">
    <name type="scientific">Eutreptiella gymnastica</name>
    <dbReference type="NCBI Taxonomy" id="73025"/>
    <lineage>
        <taxon>Eukaryota</taxon>
        <taxon>Discoba</taxon>
        <taxon>Euglenozoa</taxon>
        <taxon>Euglenida</taxon>
        <taxon>Spirocuta</taxon>
        <taxon>Euglenophyceae</taxon>
        <taxon>Eutreptiales</taxon>
        <taxon>Eutreptiaceae</taxon>
        <taxon>Eutreptiella</taxon>
    </lineage>
</organism>